<reference evidence="1 2" key="1">
    <citation type="submission" date="2018-05" db="EMBL/GenBank/DDBJ databases">
        <title>Genomic Encyclopedia of Type Strains, Phase I: the one thousand microbial genomes (KMG-I) project.</title>
        <authorList>
            <person name="Kyrpides N."/>
        </authorList>
    </citation>
    <scope>NUCLEOTIDE SEQUENCE [LARGE SCALE GENOMIC DNA]</scope>
    <source>
        <strain evidence="1 2">DSM 15611</strain>
    </source>
</reference>
<gene>
    <name evidence="1" type="ORF">EJ73_00585</name>
</gene>
<comment type="caution">
    <text evidence="1">The sequence shown here is derived from an EMBL/GenBank/DDBJ whole genome shotgun (WGS) entry which is preliminary data.</text>
</comment>
<evidence type="ECO:0000313" key="1">
    <source>
        <dbReference type="EMBL" id="PXX23596.1"/>
    </source>
</evidence>
<sequence>MARRVSANRVGINRDVRTRSVRGLRGRFTRAYRGNYKNSSEMRAAKQTASRFGTRNQRYRDVRAAFGLSNG</sequence>
<dbReference type="EMBL" id="QJJX01000005">
    <property type="protein sequence ID" value="PXX23596.1"/>
    <property type="molecule type" value="Genomic_DNA"/>
</dbReference>
<dbReference type="Proteomes" id="UP000248314">
    <property type="component" value="Unassembled WGS sequence"/>
</dbReference>
<dbReference type="AlphaFoldDB" id="A0A318I2K5"/>
<dbReference type="RefSeq" id="WP_146210588.1">
    <property type="nucleotide sequence ID" value="NZ_BAIZ01000025.1"/>
</dbReference>
<evidence type="ECO:0000313" key="2">
    <source>
        <dbReference type="Proteomes" id="UP000248314"/>
    </source>
</evidence>
<keyword evidence="2" id="KW-1185">Reference proteome</keyword>
<organism evidence="1 2">
    <name type="scientific">Hoylesella shahii DSM 15611 = JCM 12083</name>
    <dbReference type="NCBI Taxonomy" id="1122991"/>
    <lineage>
        <taxon>Bacteria</taxon>
        <taxon>Pseudomonadati</taxon>
        <taxon>Bacteroidota</taxon>
        <taxon>Bacteroidia</taxon>
        <taxon>Bacteroidales</taxon>
        <taxon>Prevotellaceae</taxon>
        <taxon>Hoylesella</taxon>
    </lineage>
</organism>
<dbReference type="STRING" id="1122991.GCA_000613445_01350"/>
<accession>A0A318I2K5</accession>
<name>A0A318I2K5_9BACT</name>
<proteinExistence type="predicted"/>
<protein>
    <submittedName>
        <fullName evidence="1">Uncharacterized protein</fullName>
    </submittedName>
</protein>